<dbReference type="AlphaFoldDB" id="V4CHQ5"/>
<dbReference type="InterPro" id="IPR050784">
    <property type="entry name" value="IAP"/>
</dbReference>
<evidence type="ECO:0000313" key="1">
    <source>
        <dbReference type="EMBL" id="ESP01670.1"/>
    </source>
</evidence>
<dbReference type="CTD" id="20234183"/>
<dbReference type="STRING" id="225164.V4CHQ5"/>
<dbReference type="RefSeq" id="XP_009047656.1">
    <property type="nucleotide sequence ID" value="XM_009049408.1"/>
</dbReference>
<dbReference type="GO" id="GO:0005737">
    <property type="term" value="C:cytoplasm"/>
    <property type="evidence" value="ECO:0007669"/>
    <property type="project" value="TreeGrafter"/>
</dbReference>
<name>V4CHQ5_LOTGI</name>
<sequence length="65" mass="7250">RLNASNFFFSGLGDKVICFCCGVAIFNWAPSANSWEQHALVSPQCLFILHEKGSEFIREMAAIQV</sequence>
<dbReference type="GO" id="GO:0043066">
    <property type="term" value="P:negative regulation of apoptotic process"/>
    <property type="evidence" value="ECO:0007669"/>
    <property type="project" value="TreeGrafter"/>
</dbReference>
<keyword evidence="2" id="KW-1185">Reference proteome</keyword>
<dbReference type="InterPro" id="IPR001370">
    <property type="entry name" value="BIR_rpt"/>
</dbReference>
<gene>
    <name evidence="1" type="ORF">LOTGIDRAFT_139361</name>
</gene>
<dbReference type="GO" id="GO:0043027">
    <property type="term" value="F:cysteine-type endopeptidase inhibitor activity involved in apoptotic process"/>
    <property type="evidence" value="ECO:0007669"/>
    <property type="project" value="TreeGrafter"/>
</dbReference>
<dbReference type="KEGG" id="lgi:LOTGIDRAFT_139361"/>
<dbReference type="HOGENOM" id="CLU_207559_0_0_1"/>
<reference evidence="1 2" key="1">
    <citation type="journal article" date="2013" name="Nature">
        <title>Insights into bilaterian evolution from three spiralian genomes.</title>
        <authorList>
            <person name="Simakov O."/>
            <person name="Marletaz F."/>
            <person name="Cho S.J."/>
            <person name="Edsinger-Gonzales E."/>
            <person name="Havlak P."/>
            <person name="Hellsten U."/>
            <person name="Kuo D.H."/>
            <person name="Larsson T."/>
            <person name="Lv J."/>
            <person name="Arendt D."/>
            <person name="Savage R."/>
            <person name="Osoegawa K."/>
            <person name="de Jong P."/>
            <person name="Grimwood J."/>
            <person name="Chapman J.A."/>
            <person name="Shapiro H."/>
            <person name="Aerts A."/>
            <person name="Otillar R.P."/>
            <person name="Terry A.Y."/>
            <person name="Boore J.L."/>
            <person name="Grigoriev I.V."/>
            <person name="Lindberg D.R."/>
            <person name="Seaver E.C."/>
            <person name="Weisblat D.A."/>
            <person name="Putnam N.H."/>
            <person name="Rokhsar D.S."/>
        </authorList>
    </citation>
    <scope>NUCLEOTIDE SEQUENCE [LARGE SCALE GENOMIC DNA]</scope>
</reference>
<dbReference type="PROSITE" id="PS50143">
    <property type="entry name" value="BIR_REPEAT_2"/>
    <property type="match status" value="1"/>
</dbReference>
<evidence type="ECO:0000313" key="2">
    <source>
        <dbReference type="Proteomes" id="UP000030746"/>
    </source>
</evidence>
<dbReference type="Gene3D" id="1.10.1170.10">
    <property type="entry name" value="Inhibitor Of Apoptosis Protein (2mihbC-IAP-1), Chain A"/>
    <property type="match status" value="1"/>
</dbReference>
<organism evidence="1 2">
    <name type="scientific">Lottia gigantea</name>
    <name type="common">Giant owl limpet</name>
    <dbReference type="NCBI Taxonomy" id="225164"/>
    <lineage>
        <taxon>Eukaryota</taxon>
        <taxon>Metazoa</taxon>
        <taxon>Spiralia</taxon>
        <taxon>Lophotrochozoa</taxon>
        <taxon>Mollusca</taxon>
        <taxon>Gastropoda</taxon>
        <taxon>Patellogastropoda</taxon>
        <taxon>Lottioidea</taxon>
        <taxon>Lottiidae</taxon>
        <taxon>Lottia</taxon>
    </lineage>
</organism>
<dbReference type="GO" id="GO:0005634">
    <property type="term" value="C:nucleus"/>
    <property type="evidence" value="ECO:0007669"/>
    <property type="project" value="TreeGrafter"/>
</dbReference>
<dbReference type="Pfam" id="PF00653">
    <property type="entry name" value="BIR"/>
    <property type="match status" value="1"/>
</dbReference>
<dbReference type="PANTHER" id="PTHR10044:SF139">
    <property type="entry name" value="DEATH-ASSOCIATED INHIBITOR OF APOPTOSIS 2"/>
    <property type="match status" value="1"/>
</dbReference>
<dbReference type="Proteomes" id="UP000030746">
    <property type="component" value="Unassembled WGS sequence"/>
</dbReference>
<accession>V4CHQ5</accession>
<feature type="non-terminal residue" evidence="1">
    <location>
        <position position="1"/>
    </location>
</feature>
<dbReference type="OrthoDB" id="4034597at2759"/>
<protein>
    <submittedName>
        <fullName evidence="1">Uncharacterized protein</fullName>
    </submittedName>
</protein>
<dbReference type="GeneID" id="20234183"/>
<proteinExistence type="predicted"/>
<dbReference type="GO" id="GO:0051726">
    <property type="term" value="P:regulation of cell cycle"/>
    <property type="evidence" value="ECO:0007669"/>
    <property type="project" value="TreeGrafter"/>
</dbReference>
<dbReference type="PANTHER" id="PTHR10044">
    <property type="entry name" value="INHIBITOR OF APOPTOSIS"/>
    <property type="match status" value="1"/>
</dbReference>
<dbReference type="EMBL" id="KB200430">
    <property type="protein sequence ID" value="ESP01670.1"/>
    <property type="molecule type" value="Genomic_DNA"/>
</dbReference>
<dbReference type="SUPFAM" id="SSF57924">
    <property type="entry name" value="Inhibitor of apoptosis (IAP) repeat"/>
    <property type="match status" value="1"/>
</dbReference>
<dbReference type="SMART" id="SM00238">
    <property type="entry name" value="BIR"/>
    <property type="match status" value="1"/>
</dbReference>